<dbReference type="KEGG" id="prei:PRSY57_0027400"/>
<comment type="caution">
    <text evidence="2">The sequence shown here is derived from an EMBL/GenBank/DDBJ whole genome shotgun (WGS) entry which is preliminary data.</text>
</comment>
<sequence>TRIVGEAVEKAYKVTTEFTATEMETLEAVELAEITTKSTQLYSAIGYSVLAILIIVLIMVIIYLILRYRRKKKMKKKAEYTKLLKE</sequence>
<protein>
    <submittedName>
        <fullName evidence="2">Rifin</fullName>
    </submittedName>
</protein>
<dbReference type="RefSeq" id="XP_019969666.1">
    <property type="nucleotide sequence ID" value="XM_020114331.1"/>
</dbReference>
<proteinExistence type="predicted"/>
<dbReference type="InterPro" id="IPR006373">
    <property type="entry name" value="VSA_Rifin"/>
</dbReference>
<keyword evidence="1" id="KW-0812">Transmembrane</keyword>
<dbReference type="GeneID" id="30953675"/>
<accession>A0A151L299</accession>
<dbReference type="Pfam" id="PF02009">
    <property type="entry name" value="RIFIN"/>
    <property type="match status" value="1"/>
</dbReference>
<dbReference type="Proteomes" id="UP000076359">
    <property type="component" value="Unassembled WGS sequence"/>
</dbReference>
<evidence type="ECO:0000313" key="3">
    <source>
        <dbReference type="Proteomes" id="UP000076359"/>
    </source>
</evidence>
<keyword evidence="1" id="KW-0472">Membrane</keyword>
<dbReference type="AlphaFoldDB" id="A0A151L299"/>
<gene>
    <name evidence="2" type="ORF">PRSY57_0027400</name>
</gene>
<feature type="transmembrane region" description="Helical" evidence="1">
    <location>
        <begin position="45"/>
        <end position="66"/>
    </location>
</feature>
<keyword evidence="1" id="KW-1133">Transmembrane helix</keyword>
<evidence type="ECO:0000256" key="1">
    <source>
        <dbReference type="SAM" id="Phobius"/>
    </source>
</evidence>
<feature type="non-terminal residue" evidence="2">
    <location>
        <position position="1"/>
    </location>
</feature>
<dbReference type="EMBL" id="LVLA01000352">
    <property type="protein sequence ID" value="KYN92987.1"/>
    <property type="molecule type" value="Genomic_DNA"/>
</dbReference>
<organism evidence="2 3">
    <name type="scientific">Plasmodium reichenowi</name>
    <dbReference type="NCBI Taxonomy" id="5854"/>
    <lineage>
        <taxon>Eukaryota</taxon>
        <taxon>Sar</taxon>
        <taxon>Alveolata</taxon>
        <taxon>Apicomplexa</taxon>
        <taxon>Aconoidasida</taxon>
        <taxon>Haemosporida</taxon>
        <taxon>Plasmodiidae</taxon>
        <taxon>Plasmodium</taxon>
        <taxon>Plasmodium (Laverania)</taxon>
    </lineage>
</organism>
<name>A0A151L299_PLARE</name>
<evidence type="ECO:0000313" key="2">
    <source>
        <dbReference type="EMBL" id="KYN92987.1"/>
    </source>
</evidence>
<reference evidence="2 3" key="1">
    <citation type="journal article" date="2016" name="Nat. Commun.">
        <title>Genomes of cryptic chimpanzee Plasmodium species reveal key evolutionary events leading to human malaria.</title>
        <authorList>
            <person name="Sundararaman S.A."/>
            <person name="Plenderleith L.J."/>
            <person name="Liu W."/>
            <person name="Loy D.E."/>
            <person name="Learn G.H."/>
            <person name="Li Y."/>
            <person name="Shaw K.S."/>
            <person name="Ayouba A."/>
            <person name="Peeters M."/>
            <person name="Speede S."/>
            <person name="Shaw G.M."/>
            <person name="Bushman F.D."/>
            <person name="Brisson D."/>
            <person name="Rayner J.C."/>
            <person name="Sharp P.M."/>
            <person name="Hahn B.H."/>
        </authorList>
    </citation>
    <scope>NUCLEOTIDE SEQUENCE [LARGE SCALE GENOMIC DNA]</scope>
    <source>
        <strain evidence="2 3">SY57</strain>
    </source>
</reference>